<comment type="caution">
    <text evidence="1">The sequence shown here is derived from an EMBL/GenBank/DDBJ whole genome shotgun (WGS) entry which is preliminary data.</text>
</comment>
<dbReference type="EMBL" id="AZQQ01000109">
    <property type="protein sequence ID" value="KDD65300.1"/>
    <property type="molecule type" value="Genomic_DNA"/>
</dbReference>
<evidence type="ECO:0000313" key="1">
    <source>
        <dbReference type="EMBL" id="KDD65300.1"/>
    </source>
</evidence>
<sequence length="107" mass="11599">MAHGMRIWGPDGALQFNTDTSTWRIVLSSVVSFAGAAGKSTQQFSVPGCNANNAVAIVLPIGVAASDDRQLETEMTDGTVNVRNYINGFAGLMFSHSTMRLIVMRWY</sequence>
<gene>
    <name evidence="1" type="ORF">V466_28945</name>
</gene>
<reference evidence="1 2" key="1">
    <citation type="submission" date="2013-12" db="EMBL/GenBank/DDBJ databases">
        <authorList>
            <person name="Formusa P.A."/>
            <person name="Habash M."/>
            <person name="Lee H."/>
            <person name="Trevors J.T."/>
        </authorList>
    </citation>
    <scope>NUCLEOTIDE SEQUENCE [LARGE SCALE GENOMIC DNA]</scope>
    <source>
        <strain evidence="1 2">PD30</strain>
    </source>
</reference>
<dbReference type="AlphaFoldDB" id="A0A059KTW8"/>
<evidence type="ECO:0000313" key="2">
    <source>
        <dbReference type="Proteomes" id="UP000026739"/>
    </source>
</evidence>
<proteinExistence type="predicted"/>
<organism evidence="1 2">
    <name type="scientific">Pseudomonas mandelii PD30</name>
    <dbReference type="NCBI Taxonomy" id="1419583"/>
    <lineage>
        <taxon>Bacteria</taxon>
        <taxon>Pseudomonadati</taxon>
        <taxon>Pseudomonadota</taxon>
        <taxon>Gammaproteobacteria</taxon>
        <taxon>Pseudomonadales</taxon>
        <taxon>Pseudomonadaceae</taxon>
        <taxon>Pseudomonas</taxon>
    </lineage>
</organism>
<dbReference type="Proteomes" id="UP000026739">
    <property type="component" value="Unassembled WGS sequence"/>
</dbReference>
<name>A0A059KTW8_9PSED</name>
<accession>A0A059KTW8</accession>
<protein>
    <submittedName>
        <fullName evidence="1">Uncharacterized protein</fullName>
    </submittedName>
</protein>